<dbReference type="PANTHER" id="PTHR43031">
    <property type="entry name" value="FAD-DEPENDENT OXIDOREDUCTASE"/>
    <property type="match status" value="1"/>
</dbReference>
<dbReference type="AlphaFoldDB" id="A0A126V516"/>
<evidence type="ECO:0000259" key="2">
    <source>
        <dbReference type="PROSITE" id="PS50206"/>
    </source>
</evidence>
<organism evidence="3 4">
    <name type="scientific">Falsihalocynthiibacter arcticus</name>
    <dbReference type="NCBI Taxonomy" id="1579316"/>
    <lineage>
        <taxon>Bacteria</taxon>
        <taxon>Pseudomonadati</taxon>
        <taxon>Pseudomonadota</taxon>
        <taxon>Alphaproteobacteria</taxon>
        <taxon>Rhodobacterales</taxon>
        <taxon>Roseobacteraceae</taxon>
        <taxon>Falsihalocynthiibacter</taxon>
    </lineage>
</organism>
<dbReference type="Pfam" id="PF00581">
    <property type="entry name" value="Rhodanese"/>
    <property type="match status" value="1"/>
</dbReference>
<proteinExistence type="predicted"/>
<accession>A0A126V516</accession>
<dbReference type="InterPro" id="IPR001763">
    <property type="entry name" value="Rhodanese-like_dom"/>
</dbReference>
<dbReference type="STRING" id="1579316.RC74_20980"/>
<dbReference type="SMART" id="SM00450">
    <property type="entry name" value="RHOD"/>
    <property type="match status" value="1"/>
</dbReference>
<dbReference type="KEGG" id="hat:RC74_20980"/>
<dbReference type="InterPro" id="IPR036873">
    <property type="entry name" value="Rhodanese-like_dom_sf"/>
</dbReference>
<protein>
    <submittedName>
        <fullName evidence="3">Sulfurtransferase</fullName>
    </submittedName>
</protein>
<dbReference type="PANTHER" id="PTHR43031:SF16">
    <property type="entry name" value="OXIDOREDUCTASE"/>
    <property type="match status" value="1"/>
</dbReference>
<reference evidence="3 4" key="1">
    <citation type="submission" date="2016-02" db="EMBL/GenBank/DDBJ databases">
        <title>Complete genome sequence of Halocynthiibacter arcticus PAMC 20958t from arctic marine sediment.</title>
        <authorList>
            <person name="Lee Y.M."/>
            <person name="Baek K."/>
            <person name="Lee H.K."/>
            <person name="Shin S.C."/>
        </authorList>
    </citation>
    <scope>NUCLEOTIDE SEQUENCE [LARGE SCALE GENOMIC DNA]</scope>
    <source>
        <strain evidence="3">PAMC 20958</strain>
    </source>
</reference>
<dbReference type="RefSeq" id="WP_039002325.1">
    <property type="nucleotide sequence ID" value="NZ_CP014327.1"/>
</dbReference>
<dbReference type="GO" id="GO:0016740">
    <property type="term" value="F:transferase activity"/>
    <property type="evidence" value="ECO:0007669"/>
    <property type="project" value="UniProtKB-KW"/>
</dbReference>
<keyword evidence="1" id="KW-0732">Signal</keyword>
<evidence type="ECO:0000256" key="1">
    <source>
        <dbReference type="SAM" id="SignalP"/>
    </source>
</evidence>
<dbReference type="CDD" id="cd00158">
    <property type="entry name" value="RHOD"/>
    <property type="match status" value="1"/>
</dbReference>
<dbReference type="SUPFAM" id="SSF52821">
    <property type="entry name" value="Rhodanese/Cell cycle control phosphatase"/>
    <property type="match status" value="1"/>
</dbReference>
<feature type="signal peptide" evidence="1">
    <location>
        <begin position="1"/>
        <end position="26"/>
    </location>
</feature>
<feature type="chain" id="PRO_5007443297" evidence="1">
    <location>
        <begin position="27"/>
        <end position="155"/>
    </location>
</feature>
<dbReference type="OrthoDB" id="9812109at2"/>
<dbReference type="PROSITE" id="PS50206">
    <property type="entry name" value="RHODANESE_3"/>
    <property type="match status" value="1"/>
</dbReference>
<dbReference type="InterPro" id="IPR050229">
    <property type="entry name" value="GlpE_sulfurtransferase"/>
</dbReference>
<gene>
    <name evidence="3" type="ORF">RC74_20980</name>
</gene>
<keyword evidence="3" id="KW-0808">Transferase</keyword>
<feature type="domain" description="Rhodanese" evidence="2">
    <location>
        <begin position="42"/>
        <end position="142"/>
    </location>
</feature>
<dbReference type="Proteomes" id="UP000070371">
    <property type="component" value="Chromosome"/>
</dbReference>
<dbReference type="EMBL" id="CP014327">
    <property type="protein sequence ID" value="AML53398.1"/>
    <property type="molecule type" value="Genomic_DNA"/>
</dbReference>
<evidence type="ECO:0000313" key="4">
    <source>
        <dbReference type="Proteomes" id="UP000070371"/>
    </source>
</evidence>
<sequence>MQLNRRTLLGFIAALPAATFAPITFAQNREVWSVSEAYEALQLDEILLLDIRSPQEWAETGVAQGAWPVSLHEEGFSERLMAARTLAQDRPVALICATGGRSGAVYKNLKAAGYENFIDVSEGMHGSSAGAGWINTGLPIVTIEEAQAALPDDLL</sequence>
<dbReference type="Gene3D" id="3.40.250.10">
    <property type="entry name" value="Rhodanese-like domain"/>
    <property type="match status" value="1"/>
</dbReference>
<keyword evidence="4" id="KW-1185">Reference proteome</keyword>
<name>A0A126V516_9RHOB</name>
<evidence type="ECO:0000313" key="3">
    <source>
        <dbReference type="EMBL" id="AML53398.1"/>
    </source>
</evidence>